<dbReference type="EMBL" id="BMQL01000007">
    <property type="protein sequence ID" value="GGR04837.1"/>
    <property type="molecule type" value="Genomic_DNA"/>
</dbReference>
<dbReference type="Proteomes" id="UP000603865">
    <property type="component" value="Unassembled WGS sequence"/>
</dbReference>
<reference evidence="1" key="2">
    <citation type="submission" date="2020-09" db="EMBL/GenBank/DDBJ databases">
        <authorList>
            <person name="Sun Q."/>
            <person name="Ohkuma M."/>
        </authorList>
    </citation>
    <scope>NUCLEOTIDE SEQUENCE</scope>
    <source>
        <strain evidence="1">JCM 31311</strain>
    </source>
</reference>
<comment type="caution">
    <text evidence="1">The sequence shown here is derived from an EMBL/GenBank/DDBJ whole genome shotgun (WGS) entry which is preliminary data.</text>
</comment>
<dbReference type="GO" id="GO:0006281">
    <property type="term" value="P:DNA repair"/>
    <property type="evidence" value="ECO:0007669"/>
    <property type="project" value="TreeGrafter"/>
</dbReference>
<dbReference type="InterPro" id="IPR036412">
    <property type="entry name" value="HAD-like_sf"/>
</dbReference>
<dbReference type="InterPro" id="IPR050155">
    <property type="entry name" value="HAD-like_hydrolase_sf"/>
</dbReference>
<accession>A0A918F4X6</accession>
<dbReference type="RefSeq" id="WP_189089372.1">
    <property type="nucleotide sequence ID" value="NZ_BMQL01000007.1"/>
</dbReference>
<dbReference type="Pfam" id="PF00702">
    <property type="entry name" value="Hydrolase"/>
    <property type="match status" value="1"/>
</dbReference>
<evidence type="ECO:0000313" key="1">
    <source>
        <dbReference type="EMBL" id="GGR04837.1"/>
    </source>
</evidence>
<evidence type="ECO:0000313" key="2">
    <source>
        <dbReference type="Proteomes" id="UP000603865"/>
    </source>
</evidence>
<dbReference type="SFLD" id="SFLDS00003">
    <property type="entry name" value="Haloacid_Dehalogenase"/>
    <property type="match status" value="1"/>
</dbReference>
<dbReference type="Gene3D" id="1.10.150.240">
    <property type="entry name" value="Putative phosphatase, domain 2"/>
    <property type="match status" value="1"/>
</dbReference>
<dbReference type="SUPFAM" id="SSF56784">
    <property type="entry name" value="HAD-like"/>
    <property type="match status" value="1"/>
</dbReference>
<protein>
    <submittedName>
        <fullName evidence="1">Haloacid dehalogenase</fullName>
    </submittedName>
</protein>
<organism evidence="1 2">
    <name type="scientific">Deinococcus ruber</name>
    <dbReference type="NCBI Taxonomy" id="1848197"/>
    <lineage>
        <taxon>Bacteria</taxon>
        <taxon>Thermotogati</taxon>
        <taxon>Deinococcota</taxon>
        <taxon>Deinococci</taxon>
        <taxon>Deinococcales</taxon>
        <taxon>Deinococcaceae</taxon>
        <taxon>Deinococcus</taxon>
    </lineage>
</organism>
<dbReference type="SFLD" id="SFLDG01129">
    <property type="entry name" value="C1.5:_HAD__Beta-PGM__Phosphata"/>
    <property type="match status" value="1"/>
</dbReference>
<reference evidence="1" key="1">
    <citation type="journal article" date="2014" name="Int. J. Syst. Evol. Microbiol.">
        <title>Complete genome sequence of Corynebacterium casei LMG S-19264T (=DSM 44701T), isolated from a smear-ripened cheese.</title>
        <authorList>
            <consortium name="US DOE Joint Genome Institute (JGI-PGF)"/>
            <person name="Walter F."/>
            <person name="Albersmeier A."/>
            <person name="Kalinowski J."/>
            <person name="Ruckert C."/>
        </authorList>
    </citation>
    <scope>NUCLEOTIDE SEQUENCE</scope>
    <source>
        <strain evidence="1">JCM 31311</strain>
    </source>
</reference>
<dbReference type="PANTHER" id="PTHR43434:SF25">
    <property type="entry name" value="PHOSPHOGLYCOLATE PHOSPHATASE"/>
    <property type="match status" value="1"/>
</dbReference>
<sequence length="217" mass="23295">MSAALWKHVLWDLDGTLLDTYPATDAALMAALASLGAAVSVDDVRPLTRLTLAHAIQVQARHWKLPEDAIWTAYEREYQRLGQTAAPALPGALEAMRAVHAGGGLNLLATHRDRDGAAWRLKAAGLWPLLDDLLSVSDGYPRKPAPDLFGALLERWHLNPAEVLVVGDRTLDIDAGHAAGCPAALLVTLGVELGSRADVVLKSLFELAQLWPGPVMI</sequence>
<dbReference type="InterPro" id="IPR023198">
    <property type="entry name" value="PGP-like_dom2"/>
</dbReference>
<keyword evidence="2" id="KW-1185">Reference proteome</keyword>
<proteinExistence type="predicted"/>
<dbReference type="AlphaFoldDB" id="A0A918F4X6"/>
<dbReference type="GO" id="GO:0005829">
    <property type="term" value="C:cytosol"/>
    <property type="evidence" value="ECO:0007669"/>
    <property type="project" value="TreeGrafter"/>
</dbReference>
<name>A0A918F4X6_9DEIO</name>
<gene>
    <name evidence="1" type="ORF">GCM10008957_17190</name>
</gene>
<dbReference type="PANTHER" id="PTHR43434">
    <property type="entry name" value="PHOSPHOGLYCOLATE PHOSPHATASE"/>
    <property type="match status" value="1"/>
</dbReference>
<dbReference type="InterPro" id="IPR023214">
    <property type="entry name" value="HAD_sf"/>
</dbReference>
<dbReference type="Gene3D" id="3.40.50.1000">
    <property type="entry name" value="HAD superfamily/HAD-like"/>
    <property type="match status" value="1"/>
</dbReference>
<dbReference type="GO" id="GO:0008967">
    <property type="term" value="F:phosphoglycolate phosphatase activity"/>
    <property type="evidence" value="ECO:0007669"/>
    <property type="project" value="TreeGrafter"/>
</dbReference>